<dbReference type="KEGG" id="amog:QRX60_23945"/>
<gene>
    <name evidence="1" type="ORF">QRX60_23945</name>
</gene>
<sequence>MADDEKSTLLTFLHAQRESVLAILGGLGEEALTTPVLPSGWTPLGMVEHLGYAERHWFQEIVTGTADPVAWPDDHQPLTTPRSPDVVFAFYREQCRRSDEIFAATPLSAVPKLRHPSPLADDIADLRGVVLHVIEETARHAGHLDVVRELIDGRTGLGPR</sequence>
<dbReference type="Pfam" id="PF04978">
    <property type="entry name" value="MST"/>
    <property type="match status" value="1"/>
</dbReference>
<reference evidence="1 2" key="1">
    <citation type="submission" date="2023-06" db="EMBL/GenBank/DDBJ databases">
        <authorList>
            <person name="Oyuntsetseg B."/>
            <person name="Kim S.B."/>
        </authorList>
    </citation>
    <scope>NUCLEOTIDE SEQUENCE [LARGE SCALE GENOMIC DNA]</scope>
    <source>
        <strain evidence="1 2">4-36</strain>
    </source>
</reference>
<dbReference type="Proteomes" id="UP001239397">
    <property type="component" value="Chromosome"/>
</dbReference>
<name>A0A9Y2NIT4_9PSEU</name>
<organism evidence="1 2">
    <name type="scientific">Amycolatopsis mongoliensis</name>
    <dbReference type="NCBI Taxonomy" id="715475"/>
    <lineage>
        <taxon>Bacteria</taxon>
        <taxon>Bacillati</taxon>
        <taxon>Actinomycetota</taxon>
        <taxon>Actinomycetes</taxon>
        <taxon>Pseudonocardiales</taxon>
        <taxon>Pseudonocardiaceae</taxon>
        <taxon>Amycolatopsis</taxon>
    </lineage>
</organism>
<dbReference type="Gene3D" id="1.20.120.450">
    <property type="entry name" value="dinb family like domain"/>
    <property type="match status" value="1"/>
</dbReference>
<evidence type="ECO:0000313" key="2">
    <source>
        <dbReference type="Proteomes" id="UP001239397"/>
    </source>
</evidence>
<dbReference type="AlphaFoldDB" id="A0A9Y2NIT4"/>
<protein>
    <submittedName>
        <fullName evidence="1">DinB family protein</fullName>
    </submittedName>
</protein>
<evidence type="ECO:0000313" key="1">
    <source>
        <dbReference type="EMBL" id="WIY06752.1"/>
    </source>
</evidence>
<keyword evidence="2" id="KW-1185">Reference proteome</keyword>
<dbReference type="RefSeq" id="WP_286003009.1">
    <property type="nucleotide sequence ID" value="NZ_CP127295.1"/>
</dbReference>
<proteinExistence type="predicted"/>
<dbReference type="EMBL" id="CP127295">
    <property type="protein sequence ID" value="WIY06752.1"/>
    <property type="molecule type" value="Genomic_DNA"/>
</dbReference>
<dbReference type="SUPFAM" id="SSF109854">
    <property type="entry name" value="DinB/YfiT-like putative metalloenzymes"/>
    <property type="match status" value="1"/>
</dbReference>
<dbReference type="InterPro" id="IPR034660">
    <property type="entry name" value="DinB/YfiT-like"/>
</dbReference>
<accession>A0A9Y2NIT4</accession>
<dbReference type="InterPro" id="IPR007061">
    <property type="entry name" value="MST-like"/>
</dbReference>